<feature type="region of interest" description="Disordered" evidence="2">
    <location>
        <begin position="66"/>
        <end position="112"/>
    </location>
</feature>
<keyword evidence="5" id="KW-1185">Reference proteome</keyword>
<evidence type="ECO:0000259" key="3">
    <source>
        <dbReference type="Pfam" id="PF02114"/>
    </source>
</evidence>
<organism evidence="4 5">
    <name type="scientific">Psilocybe cf. subviscida</name>
    <dbReference type="NCBI Taxonomy" id="2480587"/>
    <lineage>
        <taxon>Eukaryota</taxon>
        <taxon>Fungi</taxon>
        <taxon>Dikarya</taxon>
        <taxon>Basidiomycota</taxon>
        <taxon>Agaricomycotina</taxon>
        <taxon>Agaricomycetes</taxon>
        <taxon>Agaricomycetidae</taxon>
        <taxon>Agaricales</taxon>
        <taxon>Agaricineae</taxon>
        <taxon>Strophariaceae</taxon>
        <taxon>Psilocybe</taxon>
    </lineage>
</organism>
<feature type="compositionally biased region" description="Acidic residues" evidence="2">
    <location>
        <begin position="252"/>
        <end position="279"/>
    </location>
</feature>
<dbReference type="Gene3D" id="3.40.30.10">
    <property type="entry name" value="Glutaredoxin"/>
    <property type="match status" value="1"/>
</dbReference>
<evidence type="ECO:0000313" key="5">
    <source>
        <dbReference type="Proteomes" id="UP000567179"/>
    </source>
</evidence>
<sequence length="354" mass="40134">MYADIEALVLSGELFNGGERSSSPTRSPSPDKDPGWHDEEYIAAQQIDREEKGLDYDSDTARRDAIKGQQLKEQQAESIGMGPGRTGVKGVIRDRDEARETEREKRAQETEKLRKKMEAANLGGKSFLEEEREKVGRGEKADDLVEKEILKAKERRDMFGRMREGRFGHLREIGMKGFLGAVEDEQPGTWVVVHLYHPSLERCYNIDATLSRLARAYPDAKFLRAKASALGFASLNSKGRQVGPSRLSSSREEDDEDDPYAYDDNDNYDEEEDEDDDNVDLDVLPTMLVYRNGDLVHNWVRVDWEAGEAGLEEFLTKHHILPQSSGAKENLGLPSDDDEDFDLMWNDSDDDLDL</sequence>
<dbReference type="Proteomes" id="UP000567179">
    <property type="component" value="Unassembled WGS sequence"/>
</dbReference>
<evidence type="ECO:0000256" key="2">
    <source>
        <dbReference type="SAM" id="MobiDB-lite"/>
    </source>
</evidence>
<evidence type="ECO:0000256" key="1">
    <source>
        <dbReference type="ARBA" id="ARBA00009686"/>
    </source>
</evidence>
<feature type="region of interest" description="Disordered" evidence="2">
    <location>
        <begin position="12"/>
        <end position="38"/>
    </location>
</feature>
<dbReference type="PANTHER" id="PTHR46052:SF1">
    <property type="entry name" value="PHOSDUCIN-LIKE PROTEIN"/>
    <property type="match status" value="1"/>
</dbReference>
<feature type="region of interest" description="Disordered" evidence="2">
    <location>
        <begin position="325"/>
        <end position="354"/>
    </location>
</feature>
<accession>A0A8H5BX53</accession>
<feature type="domain" description="Phosducin" evidence="3">
    <location>
        <begin position="84"/>
        <end position="235"/>
    </location>
</feature>
<name>A0A8H5BX53_9AGAR</name>
<comment type="similarity">
    <text evidence="1">Belongs to the phosducin family.</text>
</comment>
<feature type="region of interest" description="Disordered" evidence="2">
    <location>
        <begin position="237"/>
        <end position="279"/>
    </location>
</feature>
<dbReference type="Pfam" id="PF02114">
    <property type="entry name" value="Phosducin"/>
    <property type="match status" value="1"/>
</dbReference>
<comment type="caution">
    <text evidence="4">The sequence shown here is derived from an EMBL/GenBank/DDBJ whole genome shotgun (WGS) entry which is preliminary data.</text>
</comment>
<dbReference type="EMBL" id="JAACJJ010000001">
    <property type="protein sequence ID" value="KAF5331172.1"/>
    <property type="molecule type" value="Genomic_DNA"/>
</dbReference>
<dbReference type="InterPro" id="IPR051499">
    <property type="entry name" value="Phosducin-like_reg"/>
</dbReference>
<evidence type="ECO:0000313" key="4">
    <source>
        <dbReference type="EMBL" id="KAF5331172.1"/>
    </source>
</evidence>
<feature type="compositionally biased region" description="Basic and acidic residues" evidence="2">
    <location>
        <begin position="91"/>
        <end position="112"/>
    </location>
</feature>
<dbReference type="PANTHER" id="PTHR46052">
    <property type="entry name" value="PHOSDUCIN-LIKE PROTEIN"/>
    <property type="match status" value="1"/>
</dbReference>
<dbReference type="SUPFAM" id="SSF52833">
    <property type="entry name" value="Thioredoxin-like"/>
    <property type="match status" value="1"/>
</dbReference>
<feature type="compositionally biased region" description="Acidic residues" evidence="2">
    <location>
        <begin position="335"/>
        <end position="354"/>
    </location>
</feature>
<dbReference type="InterPro" id="IPR024253">
    <property type="entry name" value="Phosducin_thioredoxin-like_dom"/>
</dbReference>
<reference evidence="4 5" key="1">
    <citation type="journal article" date="2020" name="ISME J.">
        <title>Uncovering the hidden diversity of litter-decomposition mechanisms in mushroom-forming fungi.</title>
        <authorList>
            <person name="Floudas D."/>
            <person name="Bentzer J."/>
            <person name="Ahren D."/>
            <person name="Johansson T."/>
            <person name="Persson P."/>
            <person name="Tunlid A."/>
        </authorList>
    </citation>
    <scope>NUCLEOTIDE SEQUENCE [LARGE SCALE GENOMIC DNA]</scope>
    <source>
        <strain evidence="4 5">CBS 101986</strain>
    </source>
</reference>
<gene>
    <name evidence="4" type="ORF">D9619_005351</name>
</gene>
<feature type="compositionally biased region" description="Basic and acidic residues" evidence="2">
    <location>
        <begin position="29"/>
        <end position="38"/>
    </location>
</feature>
<protein>
    <recommendedName>
        <fullName evidence="3">Phosducin domain-containing protein</fullName>
    </recommendedName>
</protein>
<dbReference type="InterPro" id="IPR036249">
    <property type="entry name" value="Thioredoxin-like_sf"/>
</dbReference>
<dbReference type="AlphaFoldDB" id="A0A8H5BX53"/>
<dbReference type="OrthoDB" id="70588at2759"/>
<proteinExistence type="inferred from homology"/>